<sequence length="110" mass="12941">MPDACQGVEVRIMNKKGDRTTLENYRPNGIIRSFHDSRRNNADKLKAGIKSQMCEQERMASKKETLRLTNNGMQQMVEFMFQTEENWDKVKAYIENILGKRRRTSEKDLI</sequence>
<dbReference type="AlphaFoldDB" id="A0ABD2PH31"/>
<keyword evidence="2" id="KW-1185">Reference proteome</keyword>
<organism evidence="1 2">
    <name type="scientific">Cryptolaemus montrouzieri</name>
    <dbReference type="NCBI Taxonomy" id="559131"/>
    <lineage>
        <taxon>Eukaryota</taxon>
        <taxon>Metazoa</taxon>
        <taxon>Ecdysozoa</taxon>
        <taxon>Arthropoda</taxon>
        <taxon>Hexapoda</taxon>
        <taxon>Insecta</taxon>
        <taxon>Pterygota</taxon>
        <taxon>Neoptera</taxon>
        <taxon>Endopterygota</taxon>
        <taxon>Coleoptera</taxon>
        <taxon>Polyphaga</taxon>
        <taxon>Cucujiformia</taxon>
        <taxon>Coccinelloidea</taxon>
        <taxon>Coccinellidae</taxon>
        <taxon>Scymninae</taxon>
        <taxon>Scymnini</taxon>
        <taxon>Cryptolaemus</taxon>
    </lineage>
</organism>
<name>A0ABD2PH31_9CUCU</name>
<reference evidence="1 2" key="1">
    <citation type="journal article" date="2021" name="BMC Biol.">
        <title>Horizontally acquired antibacterial genes associated with adaptive radiation of ladybird beetles.</title>
        <authorList>
            <person name="Li H.S."/>
            <person name="Tang X.F."/>
            <person name="Huang Y.H."/>
            <person name="Xu Z.Y."/>
            <person name="Chen M.L."/>
            <person name="Du X.Y."/>
            <person name="Qiu B.Y."/>
            <person name="Chen P.T."/>
            <person name="Zhang W."/>
            <person name="Slipinski A."/>
            <person name="Escalona H.E."/>
            <person name="Waterhouse R.M."/>
            <person name="Zwick A."/>
            <person name="Pang H."/>
        </authorList>
    </citation>
    <scope>NUCLEOTIDE SEQUENCE [LARGE SCALE GENOMIC DNA]</scope>
    <source>
        <strain evidence="1">SYSU2018</strain>
    </source>
</reference>
<gene>
    <name evidence="1" type="ORF">HHI36_023422</name>
</gene>
<accession>A0ABD2PH31</accession>
<evidence type="ECO:0000313" key="1">
    <source>
        <dbReference type="EMBL" id="KAL3290051.1"/>
    </source>
</evidence>
<proteinExistence type="predicted"/>
<dbReference type="EMBL" id="JABFTP020000186">
    <property type="protein sequence ID" value="KAL3290051.1"/>
    <property type="molecule type" value="Genomic_DNA"/>
</dbReference>
<dbReference type="Proteomes" id="UP001516400">
    <property type="component" value="Unassembled WGS sequence"/>
</dbReference>
<comment type="caution">
    <text evidence="1">The sequence shown here is derived from an EMBL/GenBank/DDBJ whole genome shotgun (WGS) entry which is preliminary data.</text>
</comment>
<evidence type="ECO:0000313" key="2">
    <source>
        <dbReference type="Proteomes" id="UP001516400"/>
    </source>
</evidence>
<protein>
    <submittedName>
        <fullName evidence="1">Uncharacterized protein</fullName>
    </submittedName>
</protein>